<evidence type="ECO:0000313" key="1">
    <source>
        <dbReference type="EMBL" id="WUR02932.1"/>
    </source>
</evidence>
<dbReference type="InterPro" id="IPR042530">
    <property type="entry name" value="EME1/EME2_C"/>
</dbReference>
<dbReference type="Proteomes" id="UP001334084">
    <property type="component" value="Chromosome 3"/>
</dbReference>
<keyword evidence="1" id="KW-0378">Hydrolase</keyword>
<dbReference type="KEGG" id="vnx:VNE69_03151"/>
<keyword evidence="1" id="KW-0540">Nuclease</keyword>
<dbReference type="EMBL" id="CP142728">
    <property type="protein sequence ID" value="WUR02932.1"/>
    <property type="molecule type" value="Genomic_DNA"/>
</dbReference>
<protein>
    <submittedName>
        <fullName evidence="1">Crossover junction endonuclease EME1</fullName>
    </submittedName>
</protein>
<accession>A0AAX4JAK2</accession>
<name>A0AAX4JAK2_9MICR</name>
<dbReference type="Gene3D" id="1.10.150.670">
    <property type="entry name" value="Crossover junction endonuclease EME1, DNA-binding domain"/>
    <property type="match status" value="1"/>
</dbReference>
<dbReference type="AlphaFoldDB" id="A0AAX4JAK2"/>
<dbReference type="GeneID" id="90540747"/>
<proteinExistence type="predicted"/>
<sequence>MSDDSTSLSFLNLNWCESKQDTSLIYPFILEPTFTNMYLEISYKLEDLIKKIKLINFTYKIINEDNIRFVNINTKETILELGVCEYEKINFINIYRMNLFIVLNKLKYKKKITSRNNKLYKQNIEKSTNIQIKNEYEELKKEIYDKQVNNNINFIFVENENDLFRELKNILKFLSIEKKFTPKIKTFKNGREAEYMEYIISQIPGIGKCVAKNISERFLSLAKLNAFIQEHRNELSEMIIEDSENKKCRKLGEVQADKIVRIFMSEDPNEKIV</sequence>
<reference evidence="1" key="1">
    <citation type="journal article" date="2024" name="BMC Genomics">
        <title>Functional annotation of a divergent genome using sequence and structure-based similarity.</title>
        <authorList>
            <person name="Svedberg D."/>
            <person name="Winiger R.R."/>
            <person name="Berg A."/>
            <person name="Sharma H."/>
            <person name="Tellgren-Roth C."/>
            <person name="Debrunner-Vossbrinck B.A."/>
            <person name="Vossbrinck C.R."/>
            <person name="Barandun J."/>
        </authorList>
    </citation>
    <scope>NUCLEOTIDE SEQUENCE</scope>
    <source>
        <strain evidence="1">Illinois isolate</strain>
    </source>
</reference>
<dbReference type="RefSeq" id="XP_065329077.1">
    <property type="nucleotide sequence ID" value="XM_065473005.1"/>
</dbReference>
<evidence type="ECO:0000313" key="2">
    <source>
        <dbReference type="Proteomes" id="UP001334084"/>
    </source>
</evidence>
<organism evidence="1 2">
    <name type="scientific">Vairimorpha necatrix</name>
    <dbReference type="NCBI Taxonomy" id="6039"/>
    <lineage>
        <taxon>Eukaryota</taxon>
        <taxon>Fungi</taxon>
        <taxon>Fungi incertae sedis</taxon>
        <taxon>Microsporidia</taxon>
        <taxon>Nosematidae</taxon>
        <taxon>Vairimorpha</taxon>
    </lineage>
</organism>
<keyword evidence="1" id="KW-0255">Endonuclease</keyword>
<gene>
    <name evidence="1" type="ORF">VNE69_03151</name>
</gene>
<dbReference type="GO" id="GO:0004519">
    <property type="term" value="F:endonuclease activity"/>
    <property type="evidence" value="ECO:0007669"/>
    <property type="project" value="UniProtKB-KW"/>
</dbReference>
<keyword evidence="2" id="KW-1185">Reference proteome</keyword>